<dbReference type="EMBL" id="FOTY01000001">
    <property type="protein sequence ID" value="SFL46016.1"/>
    <property type="molecule type" value="Genomic_DNA"/>
</dbReference>
<dbReference type="AlphaFoldDB" id="A0A1I4HX58"/>
<dbReference type="InterPro" id="IPR036291">
    <property type="entry name" value="NAD(P)-bd_dom_sf"/>
</dbReference>
<dbReference type="Proteomes" id="UP000199668">
    <property type="component" value="Unassembled WGS sequence"/>
</dbReference>
<dbReference type="Pfam" id="PF02894">
    <property type="entry name" value="GFO_IDH_MocA_C"/>
    <property type="match status" value="1"/>
</dbReference>
<reference evidence="4 5" key="1">
    <citation type="submission" date="2016-10" db="EMBL/GenBank/DDBJ databases">
        <authorList>
            <person name="de Groot N.N."/>
        </authorList>
    </citation>
    <scope>NUCLEOTIDE SEQUENCE [LARGE SCALE GENOMIC DNA]</scope>
    <source>
        <strain evidence="4 5">CGMCC 1.6134</strain>
    </source>
</reference>
<comment type="similarity">
    <text evidence="1">Belongs to the Gfo/Idh/MocA family.</text>
</comment>
<dbReference type="SUPFAM" id="SSF51735">
    <property type="entry name" value="NAD(P)-binding Rossmann-fold domains"/>
    <property type="match status" value="1"/>
</dbReference>
<dbReference type="Pfam" id="PF01408">
    <property type="entry name" value="GFO_IDH_MocA"/>
    <property type="match status" value="1"/>
</dbReference>
<dbReference type="STRING" id="266892.SAMN04488054_10136"/>
<feature type="domain" description="Gfo/Idh/MocA-like oxidoreductase C-terminal" evidence="3">
    <location>
        <begin position="141"/>
        <end position="418"/>
    </location>
</feature>
<proteinExistence type="inferred from homology"/>
<dbReference type="PANTHER" id="PTHR43377:SF2">
    <property type="entry name" value="BINDING ROSSMANN FOLD OXIDOREDUCTASE, PUTATIVE (AFU_ORTHOLOGUE AFUA_4G00560)-RELATED"/>
    <property type="match status" value="1"/>
</dbReference>
<feature type="domain" description="Gfo/Idh/MocA-like oxidoreductase N-terminal" evidence="2">
    <location>
        <begin position="3"/>
        <end position="127"/>
    </location>
</feature>
<dbReference type="GO" id="GO:0000166">
    <property type="term" value="F:nucleotide binding"/>
    <property type="evidence" value="ECO:0007669"/>
    <property type="project" value="InterPro"/>
</dbReference>
<name>A0A1I4HX58_9BACI</name>
<dbReference type="InterPro" id="IPR004104">
    <property type="entry name" value="Gfo/Idh/MocA-like_OxRdtase_C"/>
</dbReference>
<dbReference type="PANTHER" id="PTHR43377">
    <property type="entry name" value="BILIVERDIN REDUCTASE A"/>
    <property type="match status" value="1"/>
</dbReference>
<gene>
    <name evidence="4" type="ORF">SAMN04488054_10136</name>
</gene>
<evidence type="ECO:0000256" key="1">
    <source>
        <dbReference type="ARBA" id="ARBA00010928"/>
    </source>
</evidence>
<evidence type="ECO:0000313" key="4">
    <source>
        <dbReference type="EMBL" id="SFL46016.1"/>
    </source>
</evidence>
<keyword evidence="5" id="KW-1185">Reference proteome</keyword>
<organism evidence="4 5">
    <name type="scientific">Salibacterium qingdaonense</name>
    <dbReference type="NCBI Taxonomy" id="266892"/>
    <lineage>
        <taxon>Bacteria</taxon>
        <taxon>Bacillati</taxon>
        <taxon>Bacillota</taxon>
        <taxon>Bacilli</taxon>
        <taxon>Bacillales</taxon>
        <taxon>Bacillaceae</taxon>
    </lineage>
</organism>
<dbReference type="InterPro" id="IPR051450">
    <property type="entry name" value="Gfo/Idh/MocA_Oxidoreductases"/>
</dbReference>
<dbReference type="SUPFAM" id="SSF55347">
    <property type="entry name" value="Glyceraldehyde-3-phosphate dehydrogenase-like, C-terminal domain"/>
    <property type="match status" value="1"/>
</dbReference>
<accession>A0A1I4HX58</accession>
<dbReference type="InterPro" id="IPR000683">
    <property type="entry name" value="Gfo/Idh/MocA-like_OxRdtase_N"/>
</dbReference>
<evidence type="ECO:0000313" key="5">
    <source>
        <dbReference type="Proteomes" id="UP000199668"/>
    </source>
</evidence>
<dbReference type="OrthoDB" id="9781031at2"/>
<dbReference type="Gene3D" id="3.40.50.720">
    <property type="entry name" value="NAD(P)-binding Rossmann-like Domain"/>
    <property type="match status" value="1"/>
</dbReference>
<protein>
    <submittedName>
        <fullName evidence="4">Oxidoreductase family, NAD-binding Rossmann fold</fullName>
    </submittedName>
</protein>
<dbReference type="RefSeq" id="WP_090925024.1">
    <property type="nucleotide sequence ID" value="NZ_FOTY01000001.1"/>
</dbReference>
<evidence type="ECO:0000259" key="3">
    <source>
        <dbReference type="Pfam" id="PF02894"/>
    </source>
</evidence>
<sequence length="434" mass="49636">MKRYVVCGMSNRALGMFIKPMLKTFSDSCQLVGMLDVDEVRFEVCRQQYPETTEVPAFSAGEFDRMVEEVRPDAVIVTSRDDTHVDFIIQGLRHDLEVVSEKPMAVTADECRRIMEAEEESRGHVNVTFNYRYNPYHMKIKELIDSGKIGRVTSVDLNWYIDTYHGSSYFQRWNRYREHSGGLSIHKSSHHFDLVNWWIDQQPEEVFAYGALNYYGSDSVHNPRKEDGRHCATCDVKLDCPYYTRWNTRSNTASVQDDHISSDMKRREGYTGYRPDKCVFDSDITIEDTYTAVVKYSQGSLLNYSVNFSLPYEGYRLAINGTEGRLETMEYHAPSRVPFPVQEQTIDYFPLFGSKETIHVVEREGGHGGGDPVLQEDIFLGENPKRPYTILSGSWDGALAVAAGEAVWKSAHENQPVRVEDLLAATEVMKGRGD</sequence>
<dbReference type="Gene3D" id="3.30.360.10">
    <property type="entry name" value="Dihydrodipicolinate Reductase, domain 2"/>
    <property type="match status" value="1"/>
</dbReference>
<evidence type="ECO:0000259" key="2">
    <source>
        <dbReference type="Pfam" id="PF01408"/>
    </source>
</evidence>